<feature type="domain" description="Acyl-CoA thioesterase 2 C-terminal" evidence="3">
    <location>
        <begin position="188"/>
        <end position="294"/>
    </location>
</feature>
<dbReference type="Pfam" id="PF02551">
    <property type="entry name" value="Acyl_CoA_thio"/>
    <property type="match status" value="1"/>
</dbReference>
<feature type="domain" description="Acyl-CoA thioesterase-like N-terminal HotDog" evidence="4">
    <location>
        <begin position="40"/>
        <end position="114"/>
    </location>
</feature>
<dbReference type="Proteomes" id="UP000466931">
    <property type="component" value="Chromosome"/>
</dbReference>
<dbReference type="OrthoDB" id="9781019at2"/>
<accession>A0A7I7Y0D7</accession>
<dbReference type="GO" id="GO:0047617">
    <property type="term" value="F:fatty acyl-CoA hydrolase activity"/>
    <property type="evidence" value="ECO:0007669"/>
    <property type="project" value="InterPro"/>
</dbReference>
<evidence type="ECO:0000313" key="5">
    <source>
        <dbReference type="EMBL" id="BBZ35019.1"/>
    </source>
</evidence>
<dbReference type="GO" id="GO:0006637">
    <property type="term" value="P:acyl-CoA metabolic process"/>
    <property type="evidence" value="ECO:0007669"/>
    <property type="project" value="InterPro"/>
</dbReference>
<comment type="similarity">
    <text evidence="1">Belongs to the C/M/P thioester hydrolase family.</text>
</comment>
<dbReference type="CDD" id="cd03445">
    <property type="entry name" value="Thioesterase_II_repeat2"/>
    <property type="match status" value="1"/>
</dbReference>
<reference evidence="5" key="1">
    <citation type="journal article" date="2019" name="Emerg. Microbes Infect.">
        <title>Comprehensive subspecies identification of 175 nontuberculous mycobacteria species based on 7547 genomic profiles.</title>
        <authorList>
            <person name="Matsumoto Y."/>
            <person name="Kinjo T."/>
            <person name="Motooka D."/>
            <person name="Nabeya D."/>
            <person name="Jung N."/>
            <person name="Uechi K."/>
            <person name="Horii T."/>
            <person name="Iida T."/>
            <person name="Fujita J."/>
            <person name="Nakamura S."/>
        </authorList>
    </citation>
    <scope>NUCLEOTIDE SEQUENCE [LARGE SCALE GENOMIC DNA]</scope>
    <source>
        <strain evidence="5">JCM 13671</strain>
    </source>
</reference>
<evidence type="ECO:0000259" key="4">
    <source>
        <dbReference type="Pfam" id="PF13622"/>
    </source>
</evidence>
<dbReference type="SUPFAM" id="SSF54637">
    <property type="entry name" value="Thioesterase/thiol ester dehydrase-isomerase"/>
    <property type="match status" value="2"/>
</dbReference>
<dbReference type="InterPro" id="IPR042171">
    <property type="entry name" value="Acyl-CoA_hotdog"/>
</dbReference>
<evidence type="ECO:0000256" key="2">
    <source>
        <dbReference type="ARBA" id="ARBA00022801"/>
    </source>
</evidence>
<dbReference type="Pfam" id="PF13622">
    <property type="entry name" value="4HBT_3"/>
    <property type="match status" value="1"/>
</dbReference>
<evidence type="ECO:0000259" key="3">
    <source>
        <dbReference type="Pfam" id="PF02551"/>
    </source>
</evidence>
<dbReference type="InterPro" id="IPR003703">
    <property type="entry name" value="Acyl_CoA_thio"/>
</dbReference>
<dbReference type="PANTHER" id="PTHR11066">
    <property type="entry name" value="ACYL-COA THIOESTERASE"/>
    <property type="match status" value="1"/>
</dbReference>
<keyword evidence="2" id="KW-0378">Hydrolase</keyword>
<keyword evidence="6" id="KW-1185">Reference proteome</keyword>
<dbReference type="EMBL" id="AP022612">
    <property type="protein sequence ID" value="BBZ35019.1"/>
    <property type="molecule type" value="Genomic_DNA"/>
</dbReference>
<evidence type="ECO:0000313" key="6">
    <source>
        <dbReference type="Proteomes" id="UP000466931"/>
    </source>
</evidence>
<dbReference type="InterPro" id="IPR025652">
    <property type="entry name" value="TesB_C"/>
</dbReference>
<dbReference type="RefSeq" id="WP_085149250.1">
    <property type="nucleotide sequence ID" value="NZ_AP022612.1"/>
</dbReference>
<dbReference type="InterPro" id="IPR049449">
    <property type="entry name" value="TesB_ACOT8-like_N"/>
</dbReference>
<gene>
    <name evidence="5" type="ORF">MCNF_36240</name>
</gene>
<dbReference type="PANTHER" id="PTHR11066:SF34">
    <property type="entry name" value="ACYL-COENZYME A THIOESTERASE 8"/>
    <property type="match status" value="1"/>
</dbReference>
<proteinExistence type="inferred from homology"/>
<organism evidence="5 6">
    <name type="scientific">Mycolicibacterium confluentis</name>
    <dbReference type="NCBI Taxonomy" id="28047"/>
    <lineage>
        <taxon>Bacteria</taxon>
        <taxon>Bacillati</taxon>
        <taxon>Actinomycetota</taxon>
        <taxon>Actinomycetes</taxon>
        <taxon>Mycobacteriales</taxon>
        <taxon>Mycobacteriaceae</taxon>
        <taxon>Mycolicibacterium</taxon>
    </lineage>
</organism>
<dbReference type="CDD" id="cd03444">
    <property type="entry name" value="Thioesterase_II_repeat1"/>
    <property type="match status" value="1"/>
</dbReference>
<protein>
    <submittedName>
        <fullName evidence="5">Acyl-CoA thioesterase II</fullName>
    </submittedName>
</protein>
<name>A0A7I7Y0D7_9MYCO</name>
<dbReference type="AlphaFoldDB" id="A0A7I7Y0D7"/>
<sequence>MPERLKDILDLFALDEVSRDGVGGGAFLGPQPEDGIERTRVYGGQVAAQAIAAAGRTVTDRRPHSLHLAFLRPGDPTRPLRYEVTALREGRTFSTRRVTALQGDVAVMEALASFIVDIDGYGHQIRMPDVPRPEQLPAVEDQLRSHLAKTGGDQQYVSLIRFRVAEMRYVDPPPRIAIDEPTGDATVSRLWLRLREDPPAELLLDPLLGTCMLAYISDWTILDPLQAAIGRTWQELEVMASVDHAMWWHRPVDFSDWLLYDQRSSTAGGGLGLGNGAIFNADGSLVCTVTQEGFVGRRR</sequence>
<dbReference type="GO" id="GO:0009062">
    <property type="term" value="P:fatty acid catabolic process"/>
    <property type="evidence" value="ECO:0007669"/>
    <property type="project" value="TreeGrafter"/>
</dbReference>
<dbReference type="InterPro" id="IPR029069">
    <property type="entry name" value="HotDog_dom_sf"/>
</dbReference>
<dbReference type="Gene3D" id="2.40.160.210">
    <property type="entry name" value="Acyl-CoA thioesterase, double hotdog domain"/>
    <property type="match status" value="1"/>
</dbReference>
<reference evidence="5" key="2">
    <citation type="submission" date="2020-02" db="EMBL/GenBank/DDBJ databases">
        <authorList>
            <person name="Matsumoto Y."/>
            <person name="Motooka D."/>
            <person name="Nakamura S."/>
        </authorList>
    </citation>
    <scope>NUCLEOTIDE SEQUENCE</scope>
    <source>
        <strain evidence="5">JCM 13671</strain>
    </source>
</reference>
<evidence type="ECO:0000256" key="1">
    <source>
        <dbReference type="ARBA" id="ARBA00006538"/>
    </source>
</evidence>